<protein>
    <submittedName>
        <fullName evidence="2">Uncharacterized protein</fullName>
    </submittedName>
</protein>
<accession>A0A2Z7CP82</accession>
<keyword evidence="3" id="KW-1185">Reference proteome</keyword>
<dbReference type="AlphaFoldDB" id="A0A2Z7CP82"/>
<evidence type="ECO:0000313" key="2">
    <source>
        <dbReference type="EMBL" id="KZV47767.1"/>
    </source>
</evidence>
<organism evidence="2 3">
    <name type="scientific">Dorcoceras hygrometricum</name>
    <dbReference type="NCBI Taxonomy" id="472368"/>
    <lineage>
        <taxon>Eukaryota</taxon>
        <taxon>Viridiplantae</taxon>
        <taxon>Streptophyta</taxon>
        <taxon>Embryophyta</taxon>
        <taxon>Tracheophyta</taxon>
        <taxon>Spermatophyta</taxon>
        <taxon>Magnoliopsida</taxon>
        <taxon>eudicotyledons</taxon>
        <taxon>Gunneridae</taxon>
        <taxon>Pentapetalae</taxon>
        <taxon>asterids</taxon>
        <taxon>lamiids</taxon>
        <taxon>Lamiales</taxon>
        <taxon>Gesneriaceae</taxon>
        <taxon>Didymocarpoideae</taxon>
        <taxon>Trichosporeae</taxon>
        <taxon>Loxocarpinae</taxon>
        <taxon>Dorcoceras</taxon>
    </lineage>
</organism>
<evidence type="ECO:0000313" key="3">
    <source>
        <dbReference type="Proteomes" id="UP000250235"/>
    </source>
</evidence>
<feature type="region of interest" description="Disordered" evidence="1">
    <location>
        <begin position="1"/>
        <end position="35"/>
    </location>
</feature>
<sequence length="170" mass="18870">MPIQTVDPISAMTAAHPPPPKRKAPNRKLKLTPDSEEDVVEKEYAMETVVVEQKRPTSVDDVDTIIEELIAATEQMESDVVESDSAEDLVMRTVVEEYVATKSDDIQIVVAECSPVVTDEDVGPLSKVPESSVFPYSEDESMTIEEHICHALRPRLMTSAILNNLKIVKH</sequence>
<name>A0A2Z7CP82_9LAMI</name>
<dbReference type="EMBL" id="KQ994675">
    <property type="protein sequence ID" value="KZV47767.1"/>
    <property type="molecule type" value="Genomic_DNA"/>
</dbReference>
<dbReference type="Proteomes" id="UP000250235">
    <property type="component" value="Unassembled WGS sequence"/>
</dbReference>
<proteinExistence type="predicted"/>
<gene>
    <name evidence="2" type="ORF">F511_42287</name>
</gene>
<feature type="compositionally biased region" description="Basic residues" evidence="1">
    <location>
        <begin position="19"/>
        <end position="30"/>
    </location>
</feature>
<evidence type="ECO:0000256" key="1">
    <source>
        <dbReference type="SAM" id="MobiDB-lite"/>
    </source>
</evidence>
<reference evidence="2 3" key="1">
    <citation type="journal article" date="2015" name="Proc. Natl. Acad. Sci. U.S.A.">
        <title>The resurrection genome of Boea hygrometrica: A blueprint for survival of dehydration.</title>
        <authorList>
            <person name="Xiao L."/>
            <person name="Yang G."/>
            <person name="Zhang L."/>
            <person name="Yang X."/>
            <person name="Zhao S."/>
            <person name="Ji Z."/>
            <person name="Zhou Q."/>
            <person name="Hu M."/>
            <person name="Wang Y."/>
            <person name="Chen M."/>
            <person name="Xu Y."/>
            <person name="Jin H."/>
            <person name="Xiao X."/>
            <person name="Hu G."/>
            <person name="Bao F."/>
            <person name="Hu Y."/>
            <person name="Wan P."/>
            <person name="Li L."/>
            <person name="Deng X."/>
            <person name="Kuang T."/>
            <person name="Xiang C."/>
            <person name="Zhu J.K."/>
            <person name="Oliver M.J."/>
            <person name="He Y."/>
        </authorList>
    </citation>
    <scope>NUCLEOTIDE SEQUENCE [LARGE SCALE GENOMIC DNA]</scope>
    <source>
        <strain evidence="3">cv. XS01</strain>
    </source>
</reference>